<dbReference type="PANTHER" id="PTHR10900:SF77">
    <property type="entry name" value="FI19380P1"/>
    <property type="match status" value="1"/>
</dbReference>
<dbReference type="RefSeq" id="WP_100986814.1">
    <property type="nucleotide sequence ID" value="NZ_CP025096.1"/>
</dbReference>
<sequence length="318" mass="33391">MNSISWMGIRRISVILFLLVALVNCKKGDDTVAVPPTITDRILEDSQFGLLRFAMLYSETGDVLKGGNLTLFAPNDAAFQASGLASPAAISALSKEQVKAILLYHVLYGSVSASAIPAGQNAVVTASKGVAYVNKSSDGKIFVNNAQVIQADIAVANGYIHSIDRLLTPATGNLLTTIQNTPNLTFLTAAVGRVGASNPALLTTLNNESSTNRVTVFAPNDAAFMAAGYNDLAAINSANLQVLTNILLYHVVPGVTFSNQLQTGSLNTLLTGNKVTITATANQITLKGNKNNTVATIKQADLPTTNGVIHIIDQVLQP</sequence>
<dbReference type="PROSITE" id="PS50213">
    <property type="entry name" value="FAS1"/>
    <property type="match status" value="2"/>
</dbReference>
<dbReference type="Proteomes" id="UP000232883">
    <property type="component" value="Chromosome"/>
</dbReference>
<dbReference type="SUPFAM" id="SSF82153">
    <property type="entry name" value="FAS1 domain"/>
    <property type="match status" value="2"/>
</dbReference>
<organism evidence="2 3">
    <name type="scientific">Spirosoma pollinicola</name>
    <dbReference type="NCBI Taxonomy" id="2057025"/>
    <lineage>
        <taxon>Bacteria</taxon>
        <taxon>Pseudomonadati</taxon>
        <taxon>Bacteroidota</taxon>
        <taxon>Cytophagia</taxon>
        <taxon>Cytophagales</taxon>
        <taxon>Cytophagaceae</taxon>
        <taxon>Spirosoma</taxon>
    </lineage>
</organism>
<dbReference type="Gene3D" id="2.30.180.10">
    <property type="entry name" value="FAS1 domain"/>
    <property type="match status" value="2"/>
</dbReference>
<dbReference type="SMART" id="SM00554">
    <property type="entry name" value="FAS1"/>
    <property type="match status" value="2"/>
</dbReference>
<evidence type="ECO:0000259" key="1">
    <source>
        <dbReference type="PROSITE" id="PS50213"/>
    </source>
</evidence>
<gene>
    <name evidence="2" type="ORF">CWM47_05105</name>
</gene>
<evidence type="ECO:0000313" key="3">
    <source>
        <dbReference type="Proteomes" id="UP000232883"/>
    </source>
</evidence>
<dbReference type="GO" id="GO:0005615">
    <property type="term" value="C:extracellular space"/>
    <property type="evidence" value="ECO:0007669"/>
    <property type="project" value="TreeGrafter"/>
</dbReference>
<evidence type="ECO:0000313" key="2">
    <source>
        <dbReference type="EMBL" id="AUD01242.1"/>
    </source>
</evidence>
<proteinExistence type="predicted"/>
<dbReference type="AlphaFoldDB" id="A0A2K8YUD0"/>
<dbReference type="InterPro" id="IPR000782">
    <property type="entry name" value="FAS1_domain"/>
</dbReference>
<protein>
    <submittedName>
        <fullName evidence="2">Beta-Ig-H3/fasciclin</fullName>
    </submittedName>
</protein>
<accession>A0A2K8YUD0</accession>
<keyword evidence="3" id="KW-1185">Reference proteome</keyword>
<reference evidence="2 3" key="1">
    <citation type="submission" date="2017-11" db="EMBL/GenBank/DDBJ databases">
        <title>Taxonomic description and genome sequences of Spirosoma HA7 sp. nov., isolated from pollen microhabitat of Corylus avellana.</title>
        <authorList>
            <person name="Ambika Manirajan B."/>
            <person name="Suarez C."/>
            <person name="Ratering S."/>
            <person name="Geissler-Plaum R."/>
            <person name="Cardinale M."/>
            <person name="Sylvia S."/>
        </authorList>
    </citation>
    <scope>NUCLEOTIDE SEQUENCE [LARGE SCALE GENOMIC DNA]</scope>
    <source>
        <strain evidence="2 3">HA7</strain>
    </source>
</reference>
<dbReference type="OrthoDB" id="1119934at2"/>
<feature type="domain" description="FAS1" evidence="1">
    <location>
        <begin position="35"/>
        <end position="167"/>
    </location>
</feature>
<dbReference type="InterPro" id="IPR036378">
    <property type="entry name" value="FAS1_dom_sf"/>
</dbReference>
<name>A0A2K8YUD0_9BACT</name>
<dbReference type="PANTHER" id="PTHR10900">
    <property type="entry name" value="PERIOSTIN-RELATED"/>
    <property type="match status" value="1"/>
</dbReference>
<dbReference type="KEGG" id="spir:CWM47_05105"/>
<dbReference type="Pfam" id="PF02469">
    <property type="entry name" value="Fasciclin"/>
    <property type="match status" value="2"/>
</dbReference>
<feature type="domain" description="FAS1" evidence="1">
    <location>
        <begin position="171"/>
        <end position="316"/>
    </location>
</feature>
<dbReference type="EMBL" id="CP025096">
    <property type="protein sequence ID" value="AUD01242.1"/>
    <property type="molecule type" value="Genomic_DNA"/>
</dbReference>
<dbReference type="InterPro" id="IPR050904">
    <property type="entry name" value="Adhesion/Biosynth-related"/>
</dbReference>